<dbReference type="InterPro" id="IPR018077">
    <property type="entry name" value="Glyco_hydro_fam25_subgr"/>
</dbReference>
<dbReference type="InterPro" id="IPR007253">
    <property type="entry name" value="Cell_wall-bd_2"/>
</dbReference>
<dbReference type="InterPro" id="IPR017853">
    <property type="entry name" value="GH"/>
</dbReference>
<organism evidence="5 6">
    <name type="scientific">Leifsonia williamsii</name>
    <dbReference type="NCBI Taxonomy" id="3035919"/>
    <lineage>
        <taxon>Bacteria</taxon>
        <taxon>Bacillati</taxon>
        <taxon>Actinomycetota</taxon>
        <taxon>Actinomycetes</taxon>
        <taxon>Micrococcales</taxon>
        <taxon>Microbacteriaceae</taxon>
        <taxon>Leifsonia</taxon>
    </lineage>
</organism>
<dbReference type="InterPro" id="IPR002053">
    <property type="entry name" value="Glyco_hydro_25"/>
</dbReference>
<dbReference type="PROSITE" id="PS51318">
    <property type="entry name" value="TAT"/>
    <property type="match status" value="1"/>
</dbReference>
<keyword evidence="4" id="KW-0732">Signal</keyword>
<evidence type="ECO:0000256" key="4">
    <source>
        <dbReference type="SAM" id="SignalP"/>
    </source>
</evidence>
<accession>A0ABT8KCI8</accession>
<evidence type="ECO:0000313" key="5">
    <source>
        <dbReference type="EMBL" id="MDN4614892.1"/>
    </source>
</evidence>
<dbReference type="Pfam" id="PF04122">
    <property type="entry name" value="CW_binding_2"/>
    <property type="match status" value="3"/>
</dbReference>
<dbReference type="PANTHER" id="PTHR30032:SF8">
    <property type="entry name" value="GERMINATION-SPECIFIC N-ACETYLMURAMOYL-L-ALANINE AMIDASE"/>
    <property type="match status" value="1"/>
</dbReference>
<dbReference type="RefSeq" id="WP_301209257.1">
    <property type="nucleotide sequence ID" value="NZ_JAROCF010000001.1"/>
</dbReference>
<dbReference type="PROSITE" id="PS51904">
    <property type="entry name" value="GLYCOSYL_HYDROL_F25_2"/>
    <property type="match status" value="1"/>
</dbReference>
<keyword evidence="3" id="KW-0326">Glycosidase</keyword>
<dbReference type="InterPro" id="IPR051922">
    <property type="entry name" value="Bact_Sporulation_Assoc"/>
</dbReference>
<dbReference type="Pfam" id="PF01183">
    <property type="entry name" value="Glyco_hydro_25"/>
    <property type="match status" value="1"/>
</dbReference>
<keyword evidence="2" id="KW-0378">Hydrolase</keyword>
<dbReference type="PANTHER" id="PTHR30032">
    <property type="entry name" value="N-ACETYLMURAMOYL-L-ALANINE AMIDASE-RELATED"/>
    <property type="match status" value="1"/>
</dbReference>
<comment type="similarity">
    <text evidence="1">Belongs to the glycosyl hydrolase 25 family.</text>
</comment>
<feature type="signal peptide" evidence="4">
    <location>
        <begin position="1"/>
        <end position="31"/>
    </location>
</feature>
<dbReference type="EMBL" id="JAROCF010000001">
    <property type="protein sequence ID" value="MDN4614892.1"/>
    <property type="molecule type" value="Genomic_DNA"/>
</dbReference>
<gene>
    <name evidence="5" type="ORF">P5G50_10560</name>
</gene>
<name>A0ABT8KCI8_9MICO</name>
<keyword evidence="6" id="KW-1185">Reference proteome</keyword>
<sequence>MQVSIRRVIGAVTAAGAAAALVVAGVTPASATQDPGDGPQPSLEQMNTARDHTLGATLDRSDGVEALAGSSAPPPGVPGIDVSYWQGNVDWAKVAAGGKKFAYVKATEDIDTPNSLYNSQWSGARSAGLLTGAYHFATPNTSSGTAQASYFLSNGGSWTADGRTLPPMLDIEANPYKNGLNECWGMTPANLVRWVKDFTFTVENKIGRTPVIYTNTGWWSRCTSNNGDMANYPLTVANWTTAKTPGALPATWPGYTFWQYNDDDKGALVGDQQVFNGTLAQLRDFALNARVSGADRFGTSASLAAAFKPGGVVYVASGAAFPDALSAGPATKGAGPVLLIQPFAIPAPVATELRRLKPSKIVVLGGATSVNASTVNALKSYSGNVIRYSGPDRYDTSAAVAATFSAPQKDVYVASGLNFPDALSGAAVAAGRVPGPLLLTTPGGIPQRVANELARLKPATIHVIGGAASVSSQVEVQLKNYTASRTPASVKRVSGADRFDTSAAIAAPFPAGGTVYVANGLGFPDALSGAPVAGATDSPVLLVQATAIPESVKARLQQLKPKRIVILGGNASVSPSVAAQLQSYRVG</sequence>
<dbReference type="SUPFAM" id="SSF51445">
    <property type="entry name" value="(Trans)glycosidases"/>
    <property type="match status" value="1"/>
</dbReference>
<protein>
    <submittedName>
        <fullName evidence="5">Cell wall-binding repeat-containing protein</fullName>
    </submittedName>
</protein>
<evidence type="ECO:0000313" key="6">
    <source>
        <dbReference type="Proteomes" id="UP001174208"/>
    </source>
</evidence>
<dbReference type="InterPro" id="IPR006311">
    <property type="entry name" value="TAT_signal"/>
</dbReference>
<dbReference type="CDD" id="cd06412">
    <property type="entry name" value="GH25_CH-type"/>
    <property type="match status" value="1"/>
</dbReference>
<comment type="caution">
    <text evidence="5">The sequence shown here is derived from an EMBL/GenBank/DDBJ whole genome shotgun (WGS) entry which is preliminary data.</text>
</comment>
<evidence type="ECO:0000256" key="3">
    <source>
        <dbReference type="ARBA" id="ARBA00023295"/>
    </source>
</evidence>
<feature type="chain" id="PRO_5046313265" evidence="4">
    <location>
        <begin position="32"/>
        <end position="587"/>
    </location>
</feature>
<dbReference type="Gene3D" id="3.20.20.80">
    <property type="entry name" value="Glycosidases"/>
    <property type="match status" value="1"/>
</dbReference>
<reference evidence="5" key="1">
    <citation type="submission" date="2023-06" db="EMBL/GenBank/DDBJ databases">
        <title>MT1 and MT2 Draft Genomes of Novel Species.</title>
        <authorList>
            <person name="Venkateswaran K."/>
        </authorList>
    </citation>
    <scope>NUCLEOTIDE SEQUENCE</scope>
    <source>
        <strain evidence="5">F6_8S_P_1B</strain>
    </source>
</reference>
<dbReference type="Gene3D" id="3.40.50.12090">
    <property type="match status" value="1"/>
</dbReference>
<proteinExistence type="inferred from homology"/>
<dbReference type="SMART" id="SM00641">
    <property type="entry name" value="Glyco_25"/>
    <property type="match status" value="1"/>
</dbReference>
<evidence type="ECO:0000256" key="2">
    <source>
        <dbReference type="ARBA" id="ARBA00022801"/>
    </source>
</evidence>
<evidence type="ECO:0000256" key="1">
    <source>
        <dbReference type="ARBA" id="ARBA00010646"/>
    </source>
</evidence>
<dbReference type="Proteomes" id="UP001174208">
    <property type="component" value="Unassembled WGS sequence"/>
</dbReference>